<dbReference type="PROSITE" id="PS51892">
    <property type="entry name" value="SUBTILASE"/>
    <property type="match status" value="1"/>
</dbReference>
<sequence>MKIFYPRYLGLSSLLLVIYLSSNVNAQIGEQDDASRVNVQTGETDRDLPDETPTLLDTVESQQEPEGEEAAVPPITERAWIYSFEDTGISSEMIEFDGTKSFIVVYKEPDPNEVGNAEDIIAATDFAVQSAVIRNGGSVSQEFTTVINGVAADLTMEAMNALMEQDGIAFIEEDTPVFISTTWGQDRIDQPNRPGDGRYIWKGNKIAGEGVNVAIIDTGIRDIYLQPGDDRKNKHMDLVGGYDVFSQSITPSAWDDCHSHGTHVAGTVGSIEYGVAPGARIWAVRVLGCNGGGTSSTVVGGIEWVVQQKRSLGGKWVMNLSLGGGFNNAQNNAVNAARNEGIIVVVAAGNNGNTDNPLACNYSPASAALAITVGSTTSTDARSSFSNIGSCLDIFAPGSSVLSLSLTGTAETPGTSTKSGTSMASPHVAGVAALFFQISNTANAAEMALFNAAVSGKVTSEGSQSPNMLVQVPLTLQTCPQSQTVRLTLKTDPWSVDDNYYTIIRDGASSPVMSAPVGYFKPKDQPYVEDGCLPNGQYTFTIYDLYGDGLEQGGFFDLRVGGSVIFSSANIPNVWKVATHRFTIGTTIPPPSPTPAPTKVPSPAPTKAPTPVPTKAPTTAPTPVPTKAPTKAPTPAPAQTPAPTKAPTKAPTNAPTKAPTKAPTPAPTPPTSTISCTPGEIDFEFRLVTDDYSFEDNGYRLQRQGSTAALFNRAVGSVPSGRGRTLTERLCLGEGTYTLTVQDEYQDGLCCMYGIGLYEVRFNGVRQAGFSSPTGSDTAVQLKWGPTVTHKFTTVKVVMRSDLYSVVDNHFTIRNRTTNAIVYSRVKGTYNGPSGTVYEDLTFLPPGNYRFQFFDDPWSPGSTDGLCCTYGNGYFQLYISGVLQTGVQHSWAGPPTSFPTASYDSVTYDFTIS</sequence>
<comment type="caution">
    <text evidence="10">The sequence shown here is derived from an EMBL/GenBank/DDBJ whole genome shotgun (WGS) entry which is preliminary data.</text>
</comment>
<dbReference type="CDD" id="cd04077">
    <property type="entry name" value="Peptidases_S8_PCSK9_ProteinaseK_like"/>
    <property type="match status" value="1"/>
</dbReference>
<keyword evidence="11" id="KW-1185">Reference proteome</keyword>
<feature type="domain" description="Peptidase S8/S53" evidence="8">
    <location>
        <begin position="208"/>
        <end position="446"/>
    </location>
</feature>
<evidence type="ECO:0000313" key="11">
    <source>
        <dbReference type="Proteomes" id="UP000693970"/>
    </source>
</evidence>
<feature type="domain" description="Inhibitor I9" evidence="9">
    <location>
        <begin position="133"/>
        <end position="178"/>
    </location>
</feature>
<keyword evidence="7" id="KW-0732">Signal</keyword>
<keyword evidence="3 5" id="KW-0378">Hydrolase</keyword>
<evidence type="ECO:0000256" key="6">
    <source>
        <dbReference type="SAM" id="MobiDB-lite"/>
    </source>
</evidence>
<dbReference type="PANTHER" id="PTHR43806:SF11">
    <property type="entry name" value="CEREVISIN-RELATED"/>
    <property type="match status" value="1"/>
</dbReference>
<dbReference type="InterPro" id="IPR050131">
    <property type="entry name" value="Peptidase_S8_subtilisin-like"/>
</dbReference>
<name>A0A9K3KD39_9STRA</name>
<feature type="compositionally biased region" description="Pro residues" evidence="6">
    <location>
        <begin position="588"/>
        <end position="640"/>
    </location>
</feature>
<dbReference type="PROSITE" id="PS00137">
    <property type="entry name" value="SUBTILASE_HIS"/>
    <property type="match status" value="1"/>
</dbReference>
<dbReference type="Pfam" id="PF00082">
    <property type="entry name" value="Peptidase_S8"/>
    <property type="match status" value="1"/>
</dbReference>
<feature type="active site" description="Charge relay system" evidence="5">
    <location>
        <position position="422"/>
    </location>
</feature>
<reference evidence="10" key="1">
    <citation type="journal article" date="2021" name="Sci. Rep.">
        <title>Diploid genomic architecture of Nitzschia inconspicua, an elite biomass production diatom.</title>
        <authorList>
            <person name="Oliver A."/>
            <person name="Podell S."/>
            <person name="Pinowska A."/>
            <person name="Traller J.C."/>
            <person name="Smith S.R."/>
            <person name="McClure R."/>
            <person name="Beliaev A."/>
            <person name="Bohutskyi P."/>
            <person name="Hill E.A."/>
            <person name="Rabines A."/>
            <person name="Zheng H."/>
            <person name="Allen L.Z."/>
            <person name="Kuo A."/>
            <person name="Grigoriev I.V."/>
            <person name="Allen A.E."/>
            <person name="Hazlebeck D."/>
            <person name="Allen E.E."/>
        </authorList>
    </citation>
    <scope>NUCLEOTIDE SEQUENCE</scope>
    <source>
        <strain evidence="10">Hildebrandi</strain>
    </source>
</reference>
<evidence type="ECO:0000256" key="5">
    <source>
        <dbReference type="PROSITE-ProRule" id="PRU01240"/>
    </source>
</evidence>
<dbReference type="InterPro" id="IPR000209">
    <property type="entry name" value="Peptidase_S8/S53_dom"/>
</dbReference>
<dbReference type="InterPro" id="IPR034193">
    <property type="entry name" value="PCSK9_ProteinaseK-like"/>
</dbReference>
<evidence type="ECO:0000256" key="4">
    <source>
        <dbReference type="ARBA" id="ARBA00022825"/>
    </source>
</evidence>
<accession>A0A9K3KD39</accession>
<feature type="signal peptide" evidence="7">
    <location>
        <begin position="1"/>
        <end position="26"/>
    </location>
</feature>
<dbReference type="GO" id="GO:0005615">
    <property type="term" value="C:extracellular space"/>
    <property type="evidence" value="ECO:0007669"/>
    <property type="project" value="TreeGrafter"/>
</dbReference>
<protein>
    <submittedName>
        <fullName evidence="10">Peptidase S8a subtilisin subfamily protein</fullName>
    </submittedName>
</protein>
<keyword evidence="2 5" id="KW-0645">Protease</keyword>
<evidence type="ECO:0000259" key="9">
    <source>
        <dbReference type="Pfam" id="PF05922"/>
    </source>
</evidence>
<proteinExistence type="inferred from homology"/>
<keyword evidence="4 5" id="KW-0720">Serine protease</keyword>
<dbReference type="AlphaFoldDB" id="A0A9K3KD39"/>
<comment type="similarity">
    <text evidence="1 5">Belongs to the peptidase S8 family.</text>
</comment>
<dbReference type="InterPro" id="IPR010259">
    <property type="entry name" value="S8pro/Inhibitor_I9"/>
</dbReference>
<feature type="active site" description="Charge relay system" evidence="5">
    <location>
        <position position="217"/>
    </location>
</feature>
<dbReference type="Proteomes" id="UP000693970">
    <property type="component" value="Unassembled WGS sequence"/>
</dbReference>
<dbReference type="InterPro" id="IPR023828">
    <property type="entry name" value="Peptidase_S8_Ser-AS"/>
</dbReference>
<dbReference type="PROSITE" id="PS00138">
    <property type="entry name" value="SUBTILASE_SER"/>
    <property type="match status" value="1"/>
</dbReference>
<dbReference type="GO" id="GO:0006508">
    <property type="term" value="P:proteolysis"/>
    <property type="evidence" value="ECO:0007669"/>
    <property type="project" value="UniProtKB-KW"/>
</dbReference>
<dbReference type="GO" id="GO:0004252">
    <property type="term" value="F:serine-type endopeptidase activity"/>
    <property type="evidence" value="ECO:0007669"/>
    <property type="project" value="UniProtKB-UniRule"/>
</dbReference>
<dbReference type="InterPro" id="IPR022398">
    <property type="entry name" value="Peptidase_S8_His-AS"/>
</dbReference>
<dbReference type="Pfam" id="PF05922">
    <property type="entry name" value="Inhibitor_I9"/>
    <property type="match status" value="1"/>
</dbReference>
<evidence type="ECO:0000256" key="7">
    <source>
        <dbReference type="SAM" id="SignalP"/>
    </source>
</evidence>
<feature type="chain" id="PRO_5039931511" evidence="7">
    <location>
        <begin position="27"/>
        <end position="913"/>
    </location>
</feature>
<feature type="active site" description="Charge relay system" evidence="5">
    <location>
        <position position="260"/>
    </location>
</feature>
<evidence type="ECO:0000256" key="1">
    <source>
        <dbReference type="ARBA" id="ARBA00011073"/>
    </source>
</evidence>
<evidence type="ECO:0000313" key="10">
    <source>
        <dbReference type="EMBL" id="KAG7341010.1"/>
    </source>
</evidence>
<reference evidence="10" key="2">
    <citation type="submission" date="2021-04" db="EMBL/GenBank/DDBJ databases">
        <authorList>
            <person name="Podell S."/>
        </authorList>
    </citation>
    <scope>NUCLEOTIDE SEQUENCE</scope>
    <source>
        <strain evidence="10">Hildebrandi</strain>
    </source>
</reference>
<dbReference type="EMBL" id="JAGRRH010000026">
    <property type="protein sequence ID" value="KAG7341010.1"/>
    <property type="molecule type" value="Genomic_DNA"/>
</dbReference>
<gene>
    <name evidence="10" type="ORF">IV203_022961</name>
</gene>
<organism evidence="10 11">
    <name type="scientific">Nitzschia inconspicua</name>
    <dbReference type="NCBI Taxonomy" id="303405"/>
    <lineage>
        <taxon>Eukaryota</taxon>
        <taxon>Sar</taxon>
        <taxon>Stramenopiles</taxon>
        <taxon>Ochrophyta</taxon>
        <taxon>Bacillariophyta</taxon>
        <taxon>Bacillariophyceae</taxon>
        <taxon>Bacillariophycidae</taxon>
        <taxon>Bacillariales</taxon>
        <taxon>Bacillariaceae</taxon>
        <taxon>Nitzschia</taxon>
    </lineage>
</organism>
<feature type="compositionally biased region" description="Low complexity" evidence="6">
    <location>
        <begin position="641"/>
        <end position="661"/>
    </location>
</feature>
<evidence type="ECO:0000256" key="2">
    <source>
        <dbReference type="ARBA" id="ARBA00022670"/>
    </source>
</evidence>
<evidence type="ECO:0000259" key="8">
    <source>
        <dbReference type="Pfam" id="PF00082"/>
    </source>
</evidence>
<evidence type="ECO:0000256" key="3">
    <source>
        <dbReference type="ARBA" id="ARBA00022801"/>
    </source>
</evidence>
<feature type="region of interest" description="Disordered" evidence="6">
    <location>
        <begin position="586"/>
        <end position="678"/>
    </location>
</feature>
<dbReference type="OrthoDB" id="47834at2759"/>
<dbReference type="FunFam" id="3.40.50.200:FF:000016">
    <property type="entry name" value="Proprotein convertase subtilisin/kexin type 9"/>
    <property type="match status" value="1"/>
</dbReference>
<dbReference type="PANTHER" id="PTHR43806">
    <property type="entry name" value="PEPTIDASE S8"/>
    <property type="match status" value="1"/>
</dbReference>